<keyword evidence="1" id="KW-1133">Transmembrane helix</keyword>
<gene>
    <name evidence="2" type="ORF">HID58_041629</name>
</gene>
<sequence>GWWTGWLARGLAADVDVSTKYFLLFLVIRYDQAIAYKLNNIDRQQGGGENLADNGITLHSMIRLTYIIRVLKEMGMIEEGGEANLLKFLKEKHRVSVQGKVRDYIESDGVVDSLTKALGFSMILLWFCFRFIQHELGGSSVSDYEKLKSLELLSIGFTTVFSPSISSSDILRIARGEELSPLSGVFIAFHRFFSHHRPLLSVVQCHGGEEVGTIVVGKMDMDEFGMGSPTEAFVLSGNCEVLGLDTCSGKFIRRISSSCCSNIISTFADARMLMRGLNPRVENRFSFRHSLLDYQLNMWCMMNQCESQLNVSSLSVDATHGTHLYFDDETRASETFVASFPDHYFDSSTSPPKKGSVKKIEAVHVSELNTYVTNSPPQLFDYTFQMQYLLLCSQCGEADSYFSNLLNFFPNVPYYFPAYSTINLFFFLNLISLVDDNQQSVWPFYLGLFGLESPLTFLILPRVDHLRRYLIYALLLSDEAMTIQHTGNKNTKPLNVSPNLTTGLQSTDIARYSTVLLSTLLTHK</sequence>
<dbReference type="InterPro" id="IPR029057">
    <property type="entry name" value="PRTase-like"/>
</dbReference>
<feature type="non-terminal residue" evidence="2">
    <location>
        <position position="1"/>
    </location>
</feature>
<feature type="transmembrane region" description="Helical" evidence="1">
    <location>
        <begin position="440"/>
        <end position="460"/>
    </location>
</feature>
<feature type="transmembrane region" description="Helical" evidence="1">
    <location>
        <begin position="414"/>
        <end position="434"/>
    </location>
</feature>
<proteinExistence type="predicted"/>
<dbReference type="Gene3D" id="3.40.50.2020">
    <property type="match status" value="1"/>
</dbReference>
<name>A0ABQ8BBE5_BRANA</name>
<evidence type="ECO:0000256" key="1">
    <source>
        <dbReference type="SAM" id="Phobius"/>
    </source>
</evidence>
<organism evidence="2 3">
    <name type="scientific">Brassica napus</name>
    <name type="common">Rape</name>
    <dbReference type="NCBI Taxonomy" id="3708"/>
    <lineage>
        <taxon>Eukaryota</taxon>
        <taxon>Viridiplantae</taxon>
        <taxon>Streptophyta</taxon>
        <taxon>Embryophyta</taxon>
        <taxon>Tracheophyta</taxon>
        <taxon>Spermatophyta</taxon>
        <taxon>Magnoliopsida</taxon>
        <taxon>eudicotyledons</taxon>
        <taxon>Gunneridae</taxon>
        <taxon>Pentapetalae</taxon>
        <taxon>rosids</taxon>
        <taxon>malvids</taxon>
        <taxon>Brassicales</taxon>
        <taxon>Brassicaceae</taxon>
        <taxon>Brassiceae</taxon>
        <taxon>Brassica</taxon>
    </lineage>
</organism>
<protein>
    <submittedName>
        <fullName evidence="2">Uncharacterized protein</fullName>
    </submittedName>
</protein>
<accession>A0ABQ8BBE5</accession>
<comment type="caution">
    <text evidence="2">The sequence shown here is derived from an EMBL/GenBank/DDBJ whole genome shotgun (WGS) entry which is preliminary data.</text>
</comment>
<keyword evidence="1" id="KW-0812">Transmembrane</keyword>
<keyword evidence="3" id="KW-1185">Reference proteome</keyword>
<dbReference type="Proteomes" id="UP000824890">
    <property type="component" value="Unassembled WGS sequence"/>
</dbReference>
<keyword evidence="1" id="KW-0472">Membrane</keyword>
<reference evidence="2 3" key="1">
    <citation type="submission" date="2021-05" db="EMBL/GenBank/DDBJ databases">
        <title>Genome Assembly of Synthetic Allotetraploid Brassica napus Reveals Homoeologous Exchanges between Subgenomes.</title>
        <authorList>
            <person name="Davis J.T."/>
        </authorList>
    </citation>
    <scope>NUCLEOTIDE SEQUENCE [LARGE SCALE GENOMIC DNA]</scope>
    <source>
        <strain evidence="3">cv. Da-Ae</strain>
        <tissue evidence="2">Seedling</tissue>
    </source>
</reference>
<dbReference type="EMBL" id="JAGKQM010000011">
    <property type="protein sequence ID" value="KAH0902126.1"/>
    <property type="molecule type" value="Genomic_DNA"/>
</dbReference>
<evidence type="ECO:0000313" key="2">
    <source>
        <dbReference type="EMBL" id="KAH0902126.1"/>
    </source>
</evidence>
<evidence type="ECO:0000313" key="3">
    <source>
        <dbReference type="Proteomes" id="UP000824890"/>
    </source>
</evidence>